<comment type="caution">
    <text evidence="1">The sequence shown here is derived from an EMBL/GenBank/DDBJ whole genome shotgun (WGS) entry which is preliminary data.</text>
</comment>
<reference evidence="1" key="1">
    <citation type="submission" date="2021-02" db="EMBL/GenBank/DDBJ databases">
        <authorList>
            <consortium name="DOE Joint Genome Institute"/>
            <person name="Ahrendt S."/>
            <person name="Looney B.P."/>
            <person name="Miyauchi S."/>
            <person name="Morin E."/>
            <person name="Drula E."/>
            <person name="Courty P.E."/>
            <person name="Chicoki N."/>
            <person name="Fauchery L."/>
            <person name="Kohler A."/>
            <person name="Kuo A."/>
            <person name="Labutti K."/>
            <person name="Pangilinan J."/>
            <person name="Lipzen A."/>
            <person name="Riley R."/>
            <person name="Andreopoulos W."/>
            <person name="He G."/>
            <person name="Johnson J."/>
            <person name="Barry K.W."/>
            <person name="Grigoriev I.V."/>
            <person name="Nagy L."/>
            <person name="Hibbett D."/>
            <person name="Henrissat B."/>
            <person name="Matheny P.B."/>
            <person name="Labbe J."/>
            <person name="Martin F."/>
        </authorList>
    </citation>
    <scope>NUCLEOTIDE SEQUENCE</scope>
    <source>
        <strain evidence="1">EC-137</strain>
    </source>
</reference>
<accession>A0ACB8Q4B8</accession>
<name>A0ACB8Q4B8_9AGAM</name>
<keyword evidence="2" id="KW-1185">Reference proteome</keyword>
<gene>
    <name evidence="1" type="ORF">K488DRAFT_75272</name>
</gene>
<feature type="non-terminal residue" evidence="1">
    <location>
        <position position="1"/>
    </location>
</feature>
<evidence type="ECO:0000313" key="2">
    <source>
        <dbReference type="Proteomes" id="UP000814128"/>
    </source>
</evidence>
<dbReference type="Proteomes" id="UP000814128">
    <property type="component" value="Unassembled WGS sequence"/>
</dbReference>
<reference evidence="1" key="2">
    <citation type="journal article" date="2022" name="New Phytol.">
        <title>Evolutionary transition to the ectomycorrhizal habit in the genomes of a hyperdiverse lineage of mushroom-forming fungi.</title>
        <authorList>
            <person name="Looney B."/>
            <person name="Miyauchi S."/>
            <person name="Morin E."/>
            <person name="Drula E."/>
            <person name="Courty P.E."/>
            <person name="Kohler A."/>
            <person name="Kuo A."/>
            <person name="LaButti K."/>
            <person name="Pangilinan J."/>
            <person name="Lipzen A."/>
            <person name="Riley R."/>
            <person name="Andreopoulos W."/>
            <person name="He G."/>
            <person name="Johnson J."/>
            <person name="Nolan M."/>
            <person name="Tritt A."/>
            <person name="Barry K.W."/>
            <person name="Grigoriev I.V."/>
            <person name="Nagy L.G."/>
            <person name="Hibbett D."/>
            <person name="Henrissat B."/>
            <person name="Matheny P.B."/>
            <person name="Labbe J."/>
            <person name="Martin F.M."/>
        </authorList>
    </citation>
    <scope>NUCLEOTIDE SEQUENCE</scope>
    <source>
        <strain evidence="1">EC-137</strain>
    </source>
</reference>
<protein>
    <submittedName>
        <fullName evidence="1">Uncharacterized protein</fullName>
    </submittedName>
</protein>
<sequence>RRMKIQTEDVPARVHRVPPRAQSSRHQLLNSTHEVASFDDSSIIPERGTDFDFSFRDSHQASSPDHCPLYPQPLTSITAEPAGDLAESVSDVPADDRFHNVPLMHPTVVPTVISAASVSSVGAETFMRHDNDELLRACFWSMQDSYNCLKDILEIIEAKMAVFDKRVGELEAASSSRAHENTNDRASATMDEDKDPGHGMEVFVHSRRNSAKLKAALRFLSDLTVL</sequence>
<evidence type="ECO:0000313" key="1">
    <source>
        <dbReference type="EMBL" id="KAI0026532.1"/>
    </source>
</evidence>
<proteinExistence type="predicted"/>
<organism evidence="1 2">
    <name type="scientific">Vararia minispora EC-137</name>
    <dbReference type="NCBI Taxonomy" id="1314806"/>
    <lineage>
        <taxon>Eukaryota</taxon>
        <taxon>Fungi</taxon>
        <taxon>Dikarya</taxon>
        <taxon>Basidiomycota</taxon>
        <taxon>Agaricomycotina</taxon>
        <taxon>Agaricomycetes</taxon>
        <taxon>Russulales</taxon>
        <taxon>Lachnocladiaceae</taxon>
        <taxon>Vararia</taxon>
    </lineage>
</organism>
<dbReference type="EMBL" id="MU274433">
    <property type="protein sequence ID" value="KAI0026532.1"/>
    <property type="molecule type" value="Genomic_DNA"/>
</dbReference>